<keyword evidence="1" id="KW-0472">Membrane</keyword>
<keyword evidence="3" id="KW-1185">Reference proteome</keyword>
<protein>
    <submittedName>
        <fullName evidence="2">Uncharacterized protein</fullName>
    </submittedName>
</protein>
<reference evidence="2" key="1">
    <citation type="submission" date="2021-11" db="EMBL/GenBank/DDBJ databases">
        <title>Genome sequence.</title>
        <authorList>
            <person name="Sun Q."/>
        </authorList>
    </citation>
    <scope>NUCLEOTIDE SEQUENCE</scope>
    <source>
        <strain evidence="2">JC732</strain>
    </source>
</reference>
<feature type="transmembrane region" description="Helical" evidence="1">
    <location>
        <begin position="6"/>
        <end position="29"/>
    </location>
</feature>
<accession>A0A9X1MNP5</accession>
<dbReference type="Proteomes" id="UP001139103">
    <property type="component" value="Unassembled WGS sequence"/>
</dbReference>
<evidence type="ECO:0000313" key="3">
    <source>
        <dbReference type="Proteomes" id="UP001139103"/>
    </source>
</evidence>
<proteinExistence type="predicted"/>
<dbReference type="AlphaFoldDB" id="A0A9X1MNP5"/>
<organism evidence="2 3">
    <name type="scientific">Blastopirellula sediminis</name>
    <dbReference type="NCBI Taxonomy" id="2894196"/>
    <lineage>
        <taxon>Bacteria</taxon>
        <taxon>Pseudomonadati</taxon>
        <taxon>Planctomycetota</taxon>
        <taxon>Planctomycetia</taxon>
        <taxon>Pirellulales</taxon>
        <taxon>Pirellulaceae</taxon>
        <taxon>Blastopirellula</taxon>
    </lineage>
</organism>
<feature type="transmembrane region" description="Helical" evidence="1">
    <location>
        <begin position="60"/>
        <end position="79"/>
    </location>
</feature>
<evidence type="ECO:0000313" key="2">
    <source>
        <dbReference type="EMBL" id="MCC9630126.1"/>
    </source>
</evidence>
<evidence type="ECO:0000256" key="1">
    <source>
        <dbReference type="SAM" id="Phobius"/>
    </source>
</evidence>
<dbReference type="RefSeq" id="WP_230220997.1">
    <property type="nucleotide sequence ID" value="NZ_JAJKFT010000010.1"/>
</dbReference>
<comment type="caution">
    <text evidence="2">The sequence shown here is derived from an EMBL/GenBank/DDBJ whole genome shotgun (WGS) entry which is preliminary data.</text>
</comment>
<sequence length="240" mass="27642">MVMAWVLYVATLLYAAFWFGVDSAAGEFLRYAFHLLRPSTWQDQDYIRGTLQWDCYGLRLARLAMLILLHAGALVWLWLTVNWPIAAAATFASIGVTLSLPWLNERTAPCRVGAERKHFRAVLEAARTLPRLEKLTLEIEGCNFEYQHDEDAPEAFLLRRSKDRIDDSSLGDLGFFLPKNRVAMMLSGEDGFVELLEPGERPGAFEYQLYGVPHHYVHRWSVEYEPGLFFSRYDIPDDEF</sequence>
<feature type="transmembrane region" description="Helical" evidence="1">
    <location>
        <begin position="85"/>
        <end position="103"/>
    </location>
</feature>
<keyword evidence="1" id="KW-0812">Transmembrane</keyword>
<keyword evidence="1" id="KW-1133">Transmembrane helix</keyword>
<gene>
    <name evidence="2" type="ORF">LOC68_17165</name>
</gene>
<name>A0A9X1MNP5_9BACT</name>
<dbReference type="EMBL" id="JAJKFT010000010">
    <property type="protein sequence ID" value="MCC9630126.1"/>
    <property type="molecule type" value="Genomic_DNA"/>
</dbReference>